<dbReference type="KEGG" id="oac:Oscil6304_1125"/>
<dbReference type="RefSeq" id="WP_015147501.1">
    <property type="nucleotide sequence ID" value="NC_019693.1"/>
</dbReference>
<feature type="region of interest" description="Disordered" evidence="1">
    <location>
        <begin position="155"/>
        <end position="186"/>
    </location>
</feature>
<evidence type="ECO:0000313" key="2">
    <source>
        <dbReference type="EMBL" id="AFY80851.1"/>
    </source>
</evidence>
<dbReference type="AlphaFoldDB" id="K9TFF3"/>
<evidence type="ECO:0000313" key="3">
    <source>
        <dbReference type="Proteomes" id="UP000010367"/>
    </source>
</evidence>
<gene>
    <name evidence="2" type="ORF">Oscil6304_1125</name>
</gene>
<name>K9TFF3_9CYAN</name>
<feature type="compositionally biased region" description="Pro residues" evidence="1">
    <location>
        <begin position="159"/>
        <end position="174"/>
    </location>
</feature>
<dbReference type="EMBL" id="CP003607">
    <property type="protein sequence ID" value="AFY80851.1"/>
    <property type="molecule type" value="Genomic_DNA"/>
</dbReference>
<dbReference type="STRING" id="56110.Oscil6304_1125"/>
<accession>K9TFF3</accession>
<proteinExistence type="predicted"/>
<dbReference type="HOGENOM" id="CLU_1453086_0_0_3"/>
<organism evidence="2 3">
    <name type="scientific">Oscillatoria acuminata PCC 6304</name>
    <dbReference type="NCBI Taxonomy" id="56110"/>
    <lineage>
        <taxon>Bacteria</taxon>
        <taxon>Bacillati</taxon>
        <taxon>Cyanobacteriota</taxon>
        <taxon>Cyanophyceae</taxon>
        <taxon>Oscillatoriophycideae</taxon>
        <taxon>Oscillatoriales</taxon>
        <taxon>Oscillatoriaceae</taxon>
        <taxon>Oscillatoria</taxon>
    </lineage>
</organism>
<keyword evidence="3" id="KW-1185">Reference proteome</keyword>
<reference evidence="2 3" key="1">
    <citation type="submission" date="2012-06" db="EMBL/GenBank/DDBJ databases">
        <title>Finished chromosome of genome of Oscillatoria acuminata PCC 6304.</title>
        <authorList>
            <consortium name="US DOE Joint Genome Institute"/>
            <person name="Gugger M."/>
            <person name="Coursin T."/>
            <person name="Rippka R."/>
            <person name="Tandeau De Marsac N."/>
            <person name="Huntemann M."/>
            <person name="Wei C.-L."/>
            <person name="Han J."/>
            <person name="Detter J.C."/>
            <person name="Han C."/>
            <person name="Tapia R."/>
            <person name="Davenport K."/>
            <person name="Daligault H."/>
            <person name="Erkkila T."/>
            <person name="Gu W."/>
            <person name="Munk A.C.C."/>
            <person name="Teshima H."/>
            <person name="Xu Y."/>
            <person name="Chain P."/>
            <person name="Chen A."/>
            <person name="Krypides N."/>
            <person name="Mavromatis K."/>
            <person name="Markowitz V."/>
            <person name="Szeto E."/>
            <person name="Ivanova N."/>
            <person name="Mikhailova N."/>
            <person name="Ovchinnikova G."/>
            <person name="Pagani I."/>
            <person name="Pati A."/>
            <person name="Goodwin L."/>
            <person name="Peters L."/>
            <person name="Pitluck S."/>
            <person name="Woyke T."/>
            <person name="Kerfeld C."/>
        </authorList>
    </citation>
    <scope>NUCLEOTIDE SEQUENCE [LARGE SCALE GENOMIC DNA]</scope>
    <source>
        <strain evidence="2 3">PCC 6304</strain>
    </source>
</reference>
<protein>
    <submittedName>
        <fullName evidence="2">Uncharacterized protein</fullName>
    </submittedName>
</protein>
<sequence length="186" mass="19955">MPDSFNPSVDTIPVQDYISKTVAIALLHELLEDEAIDEVVTNRIMEKFSQTLEDSSPGINQLPALSLMVISSIKSVKIIGPEGFQYKLGEGTQESLNLLEGESTFQLQIYPSKECPNPLDCPEASQPQIIIPRSGSGPTIDTILMQNSQDVMMMGNPIDGPPSPGGIDTPPAPSPGGIDTPRTPKP</sequence>
<evidence type="ECO:0000256" key="1">
    <source>
        <dbReference type="SAM" id="MobiDB-lite"/>
    </source>
</evidence>
<dbReference type="Proteomes" id="UP000010367">
    <property type="component" value="Chromosome"/>
</dbReference>
<dbReference type="InParanoid" id="K9TFF3"/>